<protein>
    <submittedName>
        <fullName evidence="2">Uncharacterized protein</fullName>
    </submittedName>
</protein>
<dbReference type="Proteomes" id="UP001375240">
    <property type="component" value="Unassembled WGS sequence"/>
</dbReference>
<evidence type="ECO:0000256" key="1">
    <source>
        <dbReference type="SAM" id="MobiDB-lite"/>
    </source>
</evidence>
<evidence type="ECO:0000313" key="2">
    <source>
        <dbReference type="EMBL" id="KAK6354781.1"/>
    </source>
</evidence>
<feature type="compositionally biased region" description="Basic residues" evidence="1">
    <location>
        <begin position="1"/>
        <end position="24"/>
    </location>
</feature>
<gene>
    <name evidence="2" type="ORF">TWF696_003917</name>
</gene>
<reference evidence="2 3" key="1">
    <citation type="submission" date="2019-10" db="EMBL/GenBank/DDBJ databases">
        <authorList>
            <person name="Palmer J.M."/>
        </authorList>
    </citation>
    <scope>NUCLEOTIDE SEQUENCE [LARGE SCALE GENOMIC DNA]</scope>
    <source>
        <strain evidence="2 3">TWF696</strain>
    </source>
</reference>
<evidence type="ECO:0000313" key="3">
    <source>
        <dbReference type="Proteomes" id="UP001375240"/>
    </source>
</evidence>
<dbReference type="EMBL" id="JAVHNQ010000002">
    <property type="protein sequence ID" value="KAK6354781.1"/>
    <property type="molecule type" value="Genomic_DNA"/>
</dbReference>
<feature type="region of interest" description="Disordered" evidence="1">
    <location>
        <begin position="1"/>
        <end position="85"/>
    </location>
</feature>
<proteinExistence type="predicted"/>
<accession>A0AAV9VB24</accession>
<name>A0AAV9VB24_9PEZI</name>
<keyword evidence="3" id="KW-1185">Reference proteome</keyword>
<comment type="caution">
    <text evidence="2">The sequence shown here is derived from an EMBL/GenBank/DDBJ whole genome shotgun (WGS) entry which is preliminary data.</text>
</comment>
<feature type="compositionally biased region" description="Polar residues" evidence="1">
    <location>
        <begin position="33"/>
        <end position="44"/>
    </location>
</feature>
<sequence length="162" mass="18203">MPKDTKKTRRGRMKKTNGIRKTMAKRMNVIRKGQTSARPNSINSPPAPLDSQASIGTAVMKDSQDRKDDSSPSNFADTDEEPEVPEDLIEVAEQLERQLAKETFEEGHIVNIKAYIADLRGGVEPGKIYQGGLRYNNEKDLDQSPGAPRIFYAGEEYEEEEF</sequence>
<dbReference type="AlphaFoldDB" id="A0AAV9VB24"/>
<organism evidence="2 3">
    <name type="scientific">Orbilia brochopaga</name>
    <dbReference type="NCBI Taxonomy" id="3140254"/>
    <lineage>
        <taxon>Eukaryota</taxon>
        <taxon>Fungi</taxon>
        <taxon>Dikarya</taxon>
        <taxon>Ascomycota</taxon>
        <taxon>Pezizomycotina</taxon>
        <taxon>Orbiliomycetes</taxon>
        <taxon>Orbiliales</taxon>
        <taxon>Orbiliaceae</taxon>
        <taxon>Orbilia</taxon>
    </lineage>
</organism>
<feature type="region of interest" description="Disordered" evidence="1">
    <location>
        <begin position="136"/>
        <end position="162"/>
    </location>
</feature>